<dbReference type="SUPFAM" id="SSF46689">
    <property type="entry name" value="Homeodomain-like"/>
    <property type="match status" value="2"/>
</dbReference>
<sequence>MQIAIHAFDGISMFHLSTPLISFGEVGRLGLASDWNTGIWSTGGGPVRGLDGVTIATADRAAARAADLLVFPSWPNDLPEPGADLVEEIRAAHARGAMIAGLCLGAFPVVASGVLDGRTATTHWASETQLAQRYPAVTVRAEGLYVDHGDVLTSAGTASALDACLHVVRTRLGSTAATALARYLVIAPHRDGDQAQYIDRPVPATGEGPIGIATTWALANLDAQLTVDDLAARVNMSPRNFARRFQETVGVSPAKWVLSRRLDESRRLLENTAWSIDRIARSSGFASTVTFRQNFVRRYSTTPTSYRHRFTEAT</sequence>
<comment type="caution">
    <text evidence="6">The sequence shown here is derived from an EMBL/GenBank/DDBJ whole genome shotgun (WGS) entry which is preliminary data.</text>
</comment>
<reference evidence="7" key="1">
    <citation type="submission" date="2016-02" db="EMBL/GenBank/DDBJ databases">
        <authorList>
            <person name="Wen L."/>
            <person name="He K."/>
            <person name="Yang H."/>
        </authorList>
    </citation>
    <scope>NUCLEOTIDE SEQUENCE [LARGE SCALE GENOMIC DNA]</scope>
    <source>
        <strain evidence="7">JCM 15929</strain>
    </source>
</reference>
<dbReference type="InterPro" id="IPR009057">
    <property type="entry name" value="Homeodomain-like_sf"/>
</dbReference>
<proteinExistence type="predicted"/>
<dbReference type="PROSITE" id="PS00041">
    <property type="entry name" value="HTH_ARAC_FAMILY_1"/>
    <property type="match status" value="1"/>
</dbReference>
<dbReference type="Pfam" id="PF12833">
    <property type="entry name" value="HTH_18"/>
    <property type="match status" value="1"/>
</dbReference>
<accession>A0A138AV95</accession>
<dbReference type="PANTHER" id="PTHR43130:SF3">
    <property type="entry name" value="HTH-TYPE TRANSCRIPTIONAL REGULATOR RV1931C"/>
    <property type="match status" value="1"/>
</dbReference>
<dbReference type="Gene3D" id="3.40.50.880">
    <property type="match status" value="1"/>
</dbReference>
<evidence type="ECO:0000256" key="3">
    <source>
        <dbReference type="ARBA" id="ARBA00023163"/>
    </source>
</evidence>
<dbReference type="RefSeq" id="WP_068568991.1">
    <property type="nucleotide sequence ID" value="NZ_LSRE01000044.1"/>
</dbReference>
<evidence type="ECO:0000259" key="4">
    <source>
        <dbReference type="PROSITE" id="PS01124"/>
    </source>
</evidence>
<dbReference type="Proteomes" id="UP000070409">
    <property type="component" value="Unassembled WGS sequence"/>
</dbReference>
<protein>
    <submittedName>
        <fullName evidence="6">AraC family transcriptional regulator</fullName>
    </submittedName>
</protein>
<reference evidence="6" key="2">
    <citation type="submission" date="2016-02" db="EMBL/GenBank/DDBJ databases">
        <authorList>
            <person name="Teng J.L."/>
            <person name="Yang Y."/>
            <person name="Huang Y."/>
            <person name="Guo F."/>
            <person name="Wei W."/>
            <person name="Chen J.H."/>
            <person name="Wong S.Y."/>
            <person name="Lau S.K."/>
            <person name="Woo P.C."/>
        </authorList>
    </citation>
    <scope>NUCLEOTIDE SEQUENCE</scope>
    <source>
        <strain evidence="6">JCM 15929</strain>
    </source>
</reference>
<dbReference type="InterPro" id="IPR018062">
    <property type="entry name" value="HTH_AraC-typ_CS"/>
</dbReference>
<dbReference type="STRING" id="239498.AXK60_00185"/>
<evidence type="ECO:0000313" key="8">
    <source>
        <dbReference type="Proteomes" id="UP000070409"/>
    </source>
</evidence>
<feature type="domain" description="HTH araC/xylS-type" evidence="4">
    <location>
        <begin position="211"/>
        <end position="309"/>
    </location>
</feature>
<dbReference type="Gene3D" id="1.10.10.60">
    <property type="entry name" value="Homeodomain-like"/>
    <property type="match status" value="1"/>
</dbReference>
<dbReference type="GO" id="GO:0003700">
    <property type="term" value="F:DNA-binding transcription factor activity"/>
    <property type="evidence" value="ECO:0007669"/>
    <property type="project" value="InterPro"/>
</dbReference>
<keyword evidence="8" id="KW-1185">Reference proteome</keyword>
<dbReference type="OrthoDB" id="4350011at2"/>
<dbReference type="Proteomes" id="UP000070258">
    <property type="component" value="Unassembled WGS sequence"/>
</dbReference>
<dbReference type="InterPro" id="IPR052158">
    <property type="entry name" value="INH-QAR"/>
</dbReference>
<keyword evidence="3" id="KW-0804">Transcription</keyword>
<keyword evidence="2" id="KW-0238">DNA-binding</keyword>
<evidence type="ECO:0000256" key="2">
    <source>
        <dbReference type="ARBA" id="ARBA00023125"/>
    </source>
</evidence>
<reference evidence="5 8" key="3">
    <citation type="submission" date="2016-02" db="EMBL/GenBank/DDBJ databases">
        <authorList>
            <person name="Teng J.L."/>
            <person name="Tang Y."/>
            <person name="Huang Y."/>
            <person name="Guo F."/>
            <person name="Wei W."/>
            <person name="Chen J.H."/>
            <person name="Wong S.Y."/>
            <person name="Lau S.K."/>
            <person name="Woo P.C."/>
        </authorList>
    </citation>
    <scope>NUCLEOTIDE SEQUENCE [LARGE SCALE GENOMIC DNA]</scope>
    <source>
        <strain evidence="5 8">JCM 13375</strain>
    </source>
</reference>
<gene>
    <name evidence="6" type="ORF">AXK60_00185</name>
    <name evidence="5" type="ORF">AXK61_07260</name>
</gene>
<dbReference type="EMBL" id="LSRE01000044">
    <property type="protein sequence ID" value="KXO91340.1"/>
    <property type="molecule type" value="Genomic_DNA"/>
</dbReference>
<name>A0A138AV95_9ACTN</name>
<dbReference type="AlphaFoldDB" id="A0A138AV95"/>
<dbReference type="SUPFAM" id="SSF52317">
    <property type="entry name" value="Class I glutamine amidotransferase-like"/>
    <property type="match status" value="1"/>
</dbReference>
<dbReference type="InterPro" id="IPR018060">
    <property type="entry name" value="HTH_AraC"/>
</dbReference>
<dbReference type="EMBL" id="LSRF01000001">
    <property type="protein sequence ID" value="KXP14375.1"/>
    <property type="molecule type" value="Genomic_DNA"/>
</dbReference>
<dbReference type="InterPro" id="IPR029062">
    <property type="entry name" value="Class_I_gatase-like"/>
</dbReference>
<keyword evidence="1" id="KW-0805">Transcription regulation</keyword>
<dbReference type="GO" id="GO:0043565">
    <property type="term" value="F:sequence-specific DNA binding"/>
    <property type="evidence" value="ECO:0007669"/>
    <property type="project" value="InterPro"/>
</dbReference>
<dbReference type="SMART" id="SM00342">
    <property type="entry name" value="HTH_ARAC"/>
    <property type="match status" value="1"/>
</dbReference>
<dbReference type="PROSITE" id="PS01124">
    <property type="entry name" value="HTH_ARAC_FAMILY_2"/>
    <property type="match status" value="1"/>
</dbReference>
<dbReference type="Pfam" id="PF01965">
    <property type="entry name" value="DJ-1_PfpI"/>
    <property type="match status" value="1"/>
</dbReference>
<evidence type="ECO:0000256" key="1">
    <source>
        <dbReference type="ARBA" id="ARBA00023015"/>
    </source>
</evidence>
<evidence type="ECO:0000313" key="5">
    <source>
        <dbReference type="EMBL" id="KXO91340.1"/>
    </source>
</evidence>
<organism evidence="6 7">
    <name type="scientific">Tsukamurella pseudospumae</name>
    <dbReference type="NCBI Taxonomy" id="239498"/>
    <lineage>
        <taxon>Bacteria</taxon>
        <taxon>Bacillati</taxon>
        <taxon>Actinomycetota</taxon>
        <taxon>Actinomycetes</taxon>
        <taxon>Mycobacteriales</taxon>
        <taxon>Tsukamurellaceae</taxon>
        <taxon>Tsukamurella</taxon>
    </lineage>
</organism>
<dbReference type="PANTHER" id="PTHR43130">
    <property type="entry name" value="ARAC-FAMILY TRANSCRIPTIONAL REGULATOR"/>
    <property type="match status" value="1"/>
</dbReference>
<evidence type="ECO:0000313" key="6">
    <source>
        <dbReference type="EMBL" id="KXP14375.1"/>
    </source>
</evidence>
<dbReference type="CDD" id="cd03137">
    <property type="entry name" value="GATase1_AraC_1"/>
    <property type="match status" value="1"/>
</dbReference>
<evidence type="ECO:0000313" key="7">
    <source>
        <dbReference type="Proteomes" id="UP000070258"/>
    </source>
</evidence>
<dbReference type="InterPro" id="IPR002818">
    <property type="entry name" value="DJ-1/PfpI"/>
</dbReference>